<dbReference type="GO" id="GO:0003723">
    <property type="term" value="F:RNA binding"/>
    <property type="evidence" value="ECO:0007669"/>
    <property type="project" value="UniProtKB-UniRule"/>
</dbReference>
<dbReference type="GO" id="GO:1990428">
    <property type="term" value="P:miRNA transport"/>
    <property type="evidence" value="ECO:0007669"/>
    <property type="project" value="TreeGrafter"/>
</dbReference>
<reference evidence="4" key="1">
    <citation type="submission" date="2023-12" db="EMBL/GenBank/DDBJ databases">
        <title>Genome assembly of Anisodus tanguticus.</title>
        <authorList>
            <person name="Wang Y.-J."/>
        </authorList>
    </citation>
    <scope>NUCLEOTIDE SEQUENCE</scope>
    <source>
        <strain evidence="4">KB-2021</strain>
        <tissue evidence="4">Leaf</tissue>
    </source>
</reference>
<organism evidence="4 5">
    <name type="scientific">Anisodus tanguticus</name>
    <dbReference type="NCBI Taxonomy" id="243964"/>
    <lineage>
        <taxon>Eukaryota</taxon>
        <taxon>Viridiplantae</taxon>
        <taxon>Streptophyta</taxon>
        <taxon>Embryophyta</taxon>
        <taxon>Tracheophyta</taxon>
        <taxon>Spermatophyta</taxon>
        <taxon>Magnoliopsida</taxon>
        <taxon>eudicotyledons</taxon>
        <taxon>Gunneridae</taxon>
        <taxon>Pentapetalae</taxon>
        <taxon>asterids</taxon>
        <taxon>lamiids</taxon>
        <taxon>Solanales</taxon>
        <taxon>Solanaceae</taxon>
        <taxon>Solanoideae</taxon>
        <taxon>Hyoscyameae</taxon>
        <taxon>Anisodus</taxon>
    </lineage>
</organism>
<feature type="domain" description="RRM" evidence="3">
    <location>
        <begin position="124"/>
        <end position="197"/>
    </location>
</feature>
<dbReference type="EMBL" id="JAVYJV010000009">
    <property type="protein sequence ID" value="KAK4363041.1"/>
    <property type="molecule type" value="Genomic_DNA"/>
</dbReference>
<dbReference type="SUPFAM" id="SSF54928">
    <property type="entry name" value="RNA-binding domain, RBD"/>
    <property type="match status" value="1"/>
</dbReference>
<dbReference type="InterPro" id="IPR035979">
    <property type="entry name" value="RBD_domain_sf"/>
</dbReference>
<dbReference type="Pfam" id="PF14111">
    <property type="entry name" value="DUF4283"/>
    <property type="match status" value="1"/>
</dbReference>
<keyword evidence="1 2" id="KW-0694">RNA-binding</keyword>
<evidence type="ECO:0000313" key="5">
    <source>
        <dbReference type="Proteomes" id="UP001291623"/>
    </source>
</evidence>
<dbReference type="SMART" id="SM00360">
    <property type="entry name" value="RRM"/>
    <property type="match status" value="1"/>
</dbReference>
<gene>
    <name evidence="4" type="ORF">RND71_018282</name>
</gene>
<dbReference type="InterPro" id="IPR012677">
    <property type="entry name" value="Nucleotide-bd_a/b_plait_sf"/>
</dbReference>
<dbReference type="PANTHER" id="PTHR48024">
    <property type="entry name" value="GEO13361P1-RELATED"/>
    <property type="match status" value="1"/>
</dbReference>
<dbReference type="InterPro" id="IPR025558">
    <property type="entry name" value="DUF4283"/>
</dbReference>
<dbReference type="PROSITE" id="PS50102">
    <property type="entry name" value="RRM"/>
    <property type="match status" value="1"/>
</dbReference>
<evidence type="ECO:0000256" key="1">
    <source>
        <dbReference type="ARBA" id="ARBA00022884"/>
    </source>
</evidence>
<dbReference type="PANTHER" id="PTHR48024:SF56">
    <property type="entry name" value="HETEROGENEOUS NUCLEAR RIBONUCLEOPROTEIN A0"/>
    <property type="match status" value="1"/>
</dbReference>
<dbReference type="InterPro" id="IPR050886">
    <property type="entry name" value="RNA-binding_reg"/>
</dbReference>
<dbReference type="InterPro" id="IPR000504">
    <property type="entry name" value="RRM_dom"/>
</dbReference>
<dbReference type="AlphaFoldDB" id="A0AAE1VGT3"/>
<accession>A0AAE1VGT3</accession>
<name>A0AAE1VGT3_9SOLA</name>
<dbReference type="Gene3D" id="3.30.70.330">
    <property type="match status" value="1"/>
</dbReference>
<keyword evidence="5" id="KW-1185">Reference proteome</keyword>
<comment type="caution">
    <text evidence="4">The sequence shown here is derived from an EMBL/GenBank/DDBJ whole genome shotgun (WGS) entry which is preliminary data.</text>
</comment>
<protein>
    <recommendedName>
        <fullName evidence="3">RRM domain-containing protein</fullName>
    </recommendedName>
</protein>
<evidence type="ECO:0000259" key="3">
    <source>
        <dbReference type="PROSITE" id="PS50102"/>
    </source>
</evidence>
<evidence type="ECO:0000313" key="4">
    <source>
        <dbReference type="EMBL" id="KAK4363041.1"/>
    </source>
</evidence>
<sequence length="227" mass="25893">MITKANELEKNCLLILGITQEEGLHQALVMKFSQEKLDMQELRNILQKYLGSQGRCLIGWLARRHILVRFERMEDYVIAAAKTVHYYVTKLIKVRALQVIEQDRVQLRKVAPWIFSTPRKLSEIENPPVISSHDRELHDRLVNVENLQAIINDRKTGRSRGFGFITFKDEEATKNAIEGMNDQDLDSRNITVNEAQSYGGGGGGRGDLLPLSLQVYETGLAIWSKMV</sequence>
<dbReference type="Proteomes" id="UP001291623">
    <property type="component" value="Unassembled WGS sequence"/>
</dbReference>
<dbReference type="Pfam" id="PF00076">
    <property type="entry name" value="RRM_1"/>
    <property type="match status" value="1"/>
</dbReference>
<evidence type="ECO:0000256" key="2">
    <source>
        <dbReference type="PROSITE-ProRule" id="PRU00176"/>
    </source>
</evidence>
<proteinExistence type="predicted"/>